<reference evidence="2" key="1">
    <citation type="journal article" date="2023" name="Int. J. Syst. Evol. Microbiol.">
        <title>Mesoterricola silvestris gen. nov., sp. nov., Mesoterricola sediminis sp. nov., Geothrix oryzae sp. nov., Geothrix edaphica sp. nov., Geothrix rubra sp. nov., and Geothrix limicola sp. nov., six novel members of Acidobacteriota isolated from soils.</title>
        <authorList>
            <person name="Itoh H."/>
            <person name="Sugisawa Y."/>
            <person name="Mise K."/>
            <person name="Xu Z."/>
            <person name="Kuniyasu M."/>
            <person name="Ushijima N."/>
            <person name="Kawano K."/>
            <person name="Kobayashi E."/>
            <person name="Shiratori Y."/>
            <person name="Masuda Y."/>
            <person name="Senoo K."/>
        </authorList>
    </citation>
    <scope>NUCLEOTIDE SEQUENCE</scope>
    <source>
        <strain evidence="2">W786</strain>
    </source>
</reference>
<name>A0AA48GTR7_9BACT</name>
<evidence type="ECO:0000313" key="2">
    <source>
        <dbReference type="EMBL" id="BDU77457.1"/>
    </source>
</evidence>
<gene>
    <name evidence="2" type="ORF">METESE_24150</name>
</gene>
<feature type="compositionally biased region" description="Polar residues" evidence="1">
    <location>
        <begin position="165"/>
        <end position="175"/>
    </location>
</feature>
<feature type="compositionally biased region" description="Low complexity" evidence="1">
    <location>
        <begin position="203"/>
        <end position="213"/>
    </location>
</feature>
<accession>A0AA48GTR7</accession>
<dbReference type="Proteomes" id="UP001228113">
    <property type="component" value="Chromosome"/>
</dbReference>
<keyword evidence="3" id="KW-1185">Reference proteome</keyword>
<dbReference type="EMBL" id="AP027081">
    <property type="protein sequence ID" value="BDU77457.1"/>
    <property type="molecule type" value="Genomic_DNA"/>
</dbReference>
<evidence type="ECO:0000256" key="1">
    <source>
        <dbReference type="SAM" id="MobiDB-lite"/>
    </source>
</evidence>
<proteinExistence type="predicted"/>
<feature type="region of interest" description="Disordered" evidence="1">
    <location>
        <begin position="190"/>
        <end position="220"/>
    </location>
</feature>
<feature type="region of interest" description="Disordered" evidence="1">
    <location>
        <begin position="155"/>
        <end position="175"/>
    </location>
</feature>
<dbReference type="KEGG" id="msea:METESE_24150"/>
<evidence type="ECO:0000313" key="3">
    <source>
        <dbReference type="Proteomes" id="UP001228113"/>
    </source>
</evidence>
<dbReference type="AlphaFoldDB" id="A0AA48GTR7"/>
<sequence length="220" mass="24436">MSPSPKSLLGFMADNFDLMEELCRYNSHTHGEVVELLERFTPKDKQTEPGDLVVMGIIEAVESRDTEPFGSSIAVWLSEAFYNRANPEPAALVPPPKTFRIPLSDKLVGHRFARKGGHADDLLGWLREEFPEAGLREVLRSYHFLLKTTAVNRNGPRRTLEHPESTTGATATTPSCLVQTEARSVAHRRLLSGTTPCPRGPGRRSPPLTGSSRPRPRMRA</sequence>
<protein>
    <submittedName>
        <fullName evidence="2">Uncharacterized protein</fullName>
    </submittedName>
</protein>
<organism evidence="2 3">
    <name type="scientific">Mesoterricola sediminis</name>
    <dbReference type="NCBI Taxonomy" id="2927980"/>
    <lineage>
        <taxon>Bacteria</taxon>
        <taxon>Pseudomonadati</taxon>
        <taxon>Acidobacteriota</taxon>
        <taxon>Holophagae</taxon>
        <taxon>Holophagales</taxon>
        <taxon>Holophagaceae</taxon>
        <taxon>Mesoterricola</taxon>
    </lineage>
</organism>